<organism evidence="1 2">
    <name type="scientific">Apiosordaria backusii</name>
    <dbReference type="NCBI Taxonomy" id="314023"/>
    <lineage>
        <taxon>Eukaryota</taxon>
        <taxon>Fungi</taxon>
        <taxon>Dikarya</taxon>
        <taxon>Ascomycota</taxon>
        <taxon>Pezizomycotina</taxon>
        <taxon>Sordariomycetes</taxon>
        <taxon>Sordariomycetidae</taxon>
        <taxon>Sordariales</taxon>
        <taxon>Lasiosphaeriaceae</taxon>
        <taxon>Apiosordaria</taxon>
    </lineage>
</organism>
<protein>
    <submittedName>
        <fullName evidence="1">Uncharacterized protein</fullName>
    </submittedName>
</protein>
<evidence type="ECO:0000313" key="1">
    <source>
        <dbReference type="EMBL" id="KAK0723769.1"/>
    </source>
</evidence>
<proteinExistence type="predicted"/>
<keyword evidence="2" id="KW-1185">Reference proteome</keyword>
<reference evidence="1" key="1">
    <citation type="submission" date="2023-06" db="EMBL/GenBank/DDBJ databases">
        <title>Genome-scale phylogeny and comparative genomics of the fungal order Sordariales.</title>
        <authorList>
            <consortium name="Lawrence Berkeley National Laboratory"/>
            <person name="Hensen N."/>
            <person name="Bonometti L."/>
            <person name="Westerberg I."/>
            <person name="Brannstrom I.O."/>
            <person name="Guillou S."/>
            <person name="Cros-Aarteil S."/>
            <person name="Calhoun S."/>
            <person name="Haridas S."/>
            <person name="Kuo A."/>
            <person name="Mondo S."/>
            <person name="Pangilinan J."/>
            <person name="Riley R."/>
            <person name="Labutti K."/>
            <person name="Andreopoulos B."/>
            <person name="Lipzen A."/>
            <person name="Chen C."/>
            <person name="Yanf M."/>
            <person name="Daum C."/>
            <person name="Ng V."/>
            <person name="Clum A."/>
            <person name="Steindorff A."/>
            <person name="Ohm R."/>
            <person name="Martin F."/>
            <person name="Silar P."/>
            <person name="Natvig D."/>
            <person name="Lalanne C."/>
            <person name="Gautier V."/>
            <person name="Ament-Velasquez S.L."/>
            <person name="Kruys A."/>
            <person name="Hutchinson M.I."/>
            <person name="Powell A.J."/>
            <person name="Barry K."/>
            <person name="Miller A.N."/>
            <person name="Grigoriev I.V."/>
            <person name="Debuchy R."/>
            <person name="Gladieux P."/>
            <person name="Thoren M.H."/>
            <person name="Johannesson H."/>
        </authorList>
    </citation>
    <scope>NUCLEOTIDE SEQUENCE</scope>
    <source>
        <strain evidence="1">CBS 540.89</strain>
    </source>
</reference>
<name>A0AA40E0U7_9PEZI</name>
<dbReference type="AlphaFoldDB" id="A0AA40E0U7"/>
<evidence type="ECO:0000313" key="2">
    <source>
        <dbReference type="Proteomes" id="UP001172159"/>
    </source>
</evidence>
<comment type="caution">
    <text evidence="1">The sequence shown here is derived from an EMBL/GenBank/DDBJ whole genome shotgun (WGS) entry which is preliminary data.</text>
</comment>
<dbReference type="Proteomes" id="UP001172159">
    <property type="component" value="Unassembled WGS sequence"/>
</dbReference>
<sequence length="172" mass="19237">METQLTYTRITAVICQKRAVRYLCGVYNQEAEALYDLLDNIAEDWGFDGEGSGLAIAYLLGNYPAMLVAGWLYHSGKHLVEVADEMEALSILPVEVIPTDTELHAWGRLIHHRTTTLEEIQALREALDNSHAILSRKLRAMQNIIREIRAEIVRIKGTPGGVPWVELLGDGV</sequence>
<gene>
    <name evidence="1" type="ORF">B0T21DRAFT_414138</name>
</gene>
<accession>A0AA40E0U7</accession>
<dbReference type="EMBL" id="JAUKTV010000011">
    <property type="protein sequence ID" value="KAK0723769.1"/>
    <property type="molecule type" value="Genomic_DNA"/>
</dbReference>